<dbReference type="FunFam" id="1.10.418.10:FF:000001">
    <property type="entry name" value="Actinin alpha 1"/>
    <property type="match status" value="1"/>
</dbReference>
<evidence type="ECO:0000256" key="3">
    <source>
        <dbReference type="ARBA" id="ARBA00008796"/>
    </source>
</evidence>
<dbReference type="Gene3D" id="1.20.58.60">
    <property type="match status" value="10"/>
</dbReference>
<dbReference type="PANTHER" id="PTHR11915">
    <property type="entry name" value="SPECTRIN/FILAMIN RELATED CYTOSKELETAL PROTEIN"/>
    <property type="match status" value="1"/>
</dbReference>
<evidence type="ECO:0000259" key="16">
    <source>
        <dbReference type="PROSITE" id="PS50021"/>
    </source>
</evidence>
<evidence type="ECO:0000256" key="14">
    <source>
        <dbReference type="SAM" id="MobiDB-lite"/>
    </source>
</evidence>
<dbReference type="Gene3D" id="3.40.630.60">
    <property type="match status" value="1"/>
</dbReference>
<dbReference type="PIRSF" id="PIRSF002297">
    <property type="entry name" value="Spectrin_beta_subunit"/>
    <property type="match status" value="1"/>
</dbReference>
<dbReference type="FunFam" id="1.20.58.60:FF:000019">
    <property type="entry name" value="Spectrin beta chain"/>
    <property type="match status" value="1"/>
</dbReference>
<dbReference type="FunFam" id="1.20.58.60:FF:000018">
    <property type="entry name" value="Spectrin beta chain"/>
    <property type="match status" value="1"/>
</dbReference>
<dbReference type="InterPro" id="IPR001715">
    <property type="entry name" value="CH_dom"/>
</dbReference>
<dbReference type="SUPFAM" id="SSF50729">
    <property type="entry name" value="PH domain-like"/>
    <property type="match status" value="1"/>
</dbReference>
<dbReference type="SMR" id="A0A1W0WRL2"/>
<dbReference type="PROSITE" id="PS50003">
    <property type="entry name" value="PH_DOMAIN"/>
    <property type="match status" value="1"/>
</dbReference>
<feature type="region of interest" description="Disordered" evidence="14">
    <location>
        <begin position="2303"/>
        <end position="2358"/>
    </location>
</feature>
<keyword evidence="11 12" id="KW-0206">Cytoskeleton</keyword>
<dbReference type="GO" id="GO:0016328">
    <property type="term" value="C:lateral plasma membrane"/>
    <property type="evidence" value="ECO:0007669"/>
    <property type="project" value="UniProtKB-ARBA"/>
</dbReference>
<keyword evidence="6 12" id="KW-0963">Cytoplasm</keyword>
<accession>A0A1W0WRL2</accession>
<gene>
    <name evidence="17" type="ORF">BV898_08135</name>
</gene>
<dbReference type="GO" id="GO:0008017">
    <property type="term" value="F:microtubule binding"/>
    <property type="evidence" value="ECO:0007669"/>
    <property type="project" value="UniProtKB-ARBA"/>
</dbReference>
<dbReference type="Pfam" id="PF15410">
    <property type="entry name" value="PH_9"/>
    <property type="match status" value="1"/>
</dbReference>
<dbReference type="InterPro" id="IPR001589">
    <property type="entry name" value="Actinin_actin-bd_CS"/>
</dbReference>
<dbReference type="PROSITE" id="PS01337">
    <property type="entry name" value="ODC_AZ"/>
    <property type="match status" value="1"/>
</dbReference>
<evidence type="ECO:0000256" key="7">
    <source>
        <dbReference type="ARBA" id="ARBA00022553"/>
    </source>
</evidence>
<dbReference type="InterPro" id="IPR016343">
    <property type="entry name" value="Spectrin_bsu"/>
</dbReference>
<proteinExistence type="inferred from homology"/>
<dbReference type="FunFam" id="1.20.58.60:FF:000172">
    <property type="entry name" value="Spectrin beta chain"/>
    <property type="match status" value="1"/>
</dbReference>
<feature type="domain" description="Calponin-homology (CH)" evidence="16">
    <location>
        <begin position="56"/>
        <end position="160"/>
    </location>
</feature>
<comment type="subcellular location">
    <subcellularLocation>
        <location evidence="1">Cytoplasm</location>
        <location evidence="1">Cytoskeleton</location>
    </subcellularLocation>
</comment>
<feature type="compositionally biased region" description="Polar residues" evidence="14">
    <location>
        <begin position="2164"/>
        <end position="2180"/>
    </location>
</feature>
<dbReference type="GO" id="GO:0008073">
    <property type="term" value="F:ornithine decarboxylase inhibitor activity"/>
    <property type="evidence" value="ECO:0007669"/>
    <property type="project" value="InterPro"/>
</dbReference>
<dbReference type="SUPFAM" id="SSF55729">
    <property type="entry name" value="Acyl-CoA N-acyltransferases (Nat)"/>
    <property type="match status" value="1"/>
</dbReference>
<evidence type="ECO:0000256" key="11">
    <source>
        <dbReference type="ARBA" id="ARBA00023212"/>
    </source>
</evidence>
<dbReference type="PROSITE" id="PS00020">
    <property type="entry name" value="ACTININ_2"/>
    <property type="match status" value="1"/>
</dbReference>
<evidence type="ECO:0000259" key="15">
    <source>
        <dbReference type="PROSITE" id="PS50003"/>
    </source>
</evidence>
<dbReference type="SUPFAM" id="SSF46966">
    <property type="entry name" value="Spectrin repeat"/>
    <property type="match status" value="14"/>
</dbReference>
<dbReference type="Gene3D" id="1.10.418.10">
    <property type="entry name" value="Calponin-like domain"/>
    <property type="match status" value="2"/>
</dbReference>
<dbReference type="PRINTS" id="PR00683">
    <property type="entry name" value="SPECTRINPH"/>
</dbReference>
<feature type="domain" description="Calponin-homology (CH)" evidence="16">
    <location>
        <begin position="175"/>
        <end position="280"/>
    </location>
</feature>
<evidence type="ECO:0000313" key="17">
    <source>
        <dbReference type="EMBL" id="OQV17846.1"/>
    </source>
</evidence>
<feature type="region of interest" description="Disordered" evidence="14">
    <location>
        <begin position="1"/>
        <end position="26"/>
    </location>
</feature>
<dbReference type="SMART" id="SM00150">
    <property type="entry name" value="SPEC"/>
    <property type="match status" value="17"/>
</dbReference>
<dbReference type="FunFam" id="1.10.418.10:FF:000004">
    <property type="entry name" value="Spectrin beta chain"/>
    <property type="match status" value="1"/>
</dbReference>
<dbReference type="GO" id="GO:0045169">
    <property type="term" value="C:fusome"/>
    <property type="evidence" value="ECO:0007669"/>
    <property type="project" value="UniProtKB-ARBA"/>
</dbReference>
<keyword evidence="9" id="KW-0688">Ribosomal frameshifting</keyword>
<dbReference type="GO" id="GO:0005543">
    <property type="term" value="F:phospholipid binding"/>
    <property type="evidence" value="ECO:0007669"/>
    <property type="project" value="InterPro"/>
</dbReference>
<evidence type="ECO:0000256" key="12">
    <source>
        <dbReference type="PIRNR" id="PIRNR002297"/>
    </source>
</evidence>
<dbReference type="InterPro" id="IPR036872">
    <property type="entry name" value="CH_dom_sf"/>
</dbReference>
<feature type="compositionally biased region" description="Basic and acidic residues" evidence="14">
    <location>
        <begin position="1"/>
        <end position="13"/>
    </location>
</feature>
<name>A0A1W0WRL2_HYPEX</name>
<evidence type="ECO:0000256" key="6">
    <source>
        <dbReference type="ARBA" id="ARBA00022490"/>
    </source>
</evidence>
<feature type="domain" description="PH" evidence="15">
    <location>
        <begin position="2193"/>
        <end position="2304"/>
    </location>
</feature>
<evidence type="ECO:0000256" key="13">
    <source>
        <dbReference type="SAM" id="Coils"/>
    </source>
</evidence>
<keyword evidence="13" id="KW-0175">Coiled coil</keyword>
<dbReference type="InterPro" id="IPR002993">
    <property type="entry name" value="ODC_AZ"/>
</dbReference>
<evidence type="ECO:0000256" key="2">
    <source>
        <dbReference type="ARBA" id="ARBA00006826"/>
    </source>
</evidence>
<feature type="region of interest" description="Disordered" evidence="14">
    <location>
        <begin position="2090"/>
        <end position="2213"/>
    </location>
</feature>
<evidence type="ECO:0000256" key="9">
    <source>
        <dbReference type="ARBA" id="ARBA00022758"/>
    </source>
</evidence>
<feature type="coiled-coil region" evidence="13">
    <location>
        <begin position="1277"/>
        <end position="1346"/>
    </location>
</feature>
<dbReference type="Pfam" id="PF00307">
    <property type="entry name" value="CH"/>
    <property type="match status" value="2"/>
</dbReference>
<dbReference type="SUPFAM" id="SSF47576">
    <property type="entry name" value="Calponin-homology domain, CH-domain"/>
    <property type="match status" value="1"/>
</dbReference>
<dbReference type="GO" id="GO:0008091">
    <property type="term" value="C:spectrin"/>
    <property type="evidence" value="ECO:0007669"/>
    <property type="project" value="InterPro"/>
</dbReference>
<feature type="compositionally biased region" description="Basic and acidic residues" evidence="14">
    <location>
        <begin position="2090"/>
        <end position="2112"/>
    </location>
</feature>
<comment type="similarity">
    <text evidence="2 12">Belongs to the spectrin family.</text>
</comment>
<dbReference type="GO" id="GO:0042062">
    <property type="term" value="P:long-term strengthening of neuromuscular junction"/>
    <property type="evidence" value="ECO:0007669"/>
    <property type="project" value="UniProtKB-ARBA"/>
</dbReference>
<dbReference type="InterPro" id="IPR011993">
    <property type="entry name" value="PH-like_dom_sf"/>
</dbReference>
<dbReference type="FunFam" id="1.20.58.60:FF:000020">
    <property type="entry name" value="Spectrin alpha chain, non-erythrocytic 1"/>
    <property type="match status" value="1"/>
</dbReference>
<dbReference type="InterPro" id="IPR001605">
    <property type="entry name" value="PH_dom-spectrin-type"/>
</dbReference>
<dbReference type="OrthoDB" id="5865767at2759"/>
<dbReference type="InterPro" id="IPR041681">
    <property type="entry name" value="PH_9"/>
</dbReference>
<keyword evidence="7" id="KW-0597">Phosphoprotein</keyword>
<dbReference type="GO" id="GO:0075523">
    <property type="term" value="P:viral translational frameshifting"/>
    <property type="evidence" value="ECO:0007669"/>
    <property type="project" value="UniProtKB-KW"/>
</dbReference>
<dbReference type="Pfam" id="PF02100">
    <property type="entry name" value="ODC_AZ"/>
    <property type="match status" value="1"/>
</dbReference>
<dbReference type="FunFam" id="1.20.58.60:FF:000011">
    <property type="entry name" value="Spectrin beta chain"/>
    <property type="match status" value="1"/>
</dbReference>
<keyword evidence="18" id="KW-1185">Reference proteome</keyword>
<feature type="compositionally biased region" description="Basic residues" evidence="14">
    <location>
        <begin position="2330"/>
        <end position="2339"/>
    </location>
</feature>
<dbReference type="FunFam" id="1.20.58.60:FF:000072">
    <property type="entry name" value="Spectrin beta chain"/>
    <property type="match status" value="1"/>
</dbReference>
<dbReference type="SMART" id="SM00033">
    <property type="entry name" value="CH"/>
    <property type="match status" value="2"/>
</dbReference>
<dbReference type="CDD" id="cd21248">
    <property type="entry name" value="CH_SPTB_like_rpt2"/>
    <property type="match status" value="1"/>
</dbReference>
<feature type="coiled-coil region" evidence="13">
    <location>
        <begin position="1644"/>
        <end position="1689"/>
    </location>
</feature>
<dbReference type="InterPro" id="IPR016181">
    <property type="entry name" value="Acyl_CoA_acyltransferase"/>
</dbReference>
<dbReference type="Proteomes" id="UP000192578">
    <property type="component" value="Unassembled WGS sequence"/>
</dbReference>
<feature type="compositionally biased region" description="Low complexity" evidence="14">
    <location>
        <begin position="2340"/>
        <end position="2349"/>
    </location>
</feature>
<keyword evidence="8" id="KW-0677">Repeat</keyword>
<evidence type="ECO:0000256" key="8">
    <source>
        <dbReference type="ARBA" id="ARBA00022737"/>
    </source>
</evidence>
<evidence type="ECO:0000256" key="1">
    <source>
        <dbReference type="ARBA" id="ARBA00004245"/>
    </source>
</evidence>
<dbReference type="InterPro" id="IPR002017">
    <property type="entry name" value="Spectrin_repeat"/>
</dbReference>
<dbReference type="PROSITE" id="PS50021">
    <property type="entry name" value="CH"/>
    <property type="match status" value="2"/>
</dbReference>
<dbReference type="GO" id="GO:0003779">
    <property type="term" value="F:actin binding"/>
    <property type="evidence" value="ECO:0007669"/>
    <property type="project" value="UniProtKB-KW"/>
</dbReference>
<dbReference type="Gene3D" id="2.30.29.30">
    <property type="entry name" value="Pleckstrin-homology domain (PH domain)/Phosphotyrosine-binding domain (PTB)"/>
    <property type="match status" value="1"/>
</dbReference>
<comment type="caution">
    <text evidence="17">The sequence shown here is derived from an EMBL/GenBank/DDBJ whole genome shotgun (WGS) entry which is preliminary data.</text>
</comment>
<dbReference type="EMBL" id="MTYJ01000056">
    <property type="protein sequence ID" value="OQV17846.1"/>
    <property type="molecule type" value="Genomic_DNA"/>
</dbReference>
<comment type="subunit">
    <text evidence="4">Interacts with ODC1 and thereby sterically blocks ODC homodimerization.</text>
</comment>
<keyword evidence="5 12" id="KW-0117">Actin capping</keyword>
<protein>
    <recommendedName>
        <fullName evidence="12">Spectrin beta chain</fullName>
    </recommendedName>
</protein>
<dbReference type="SMART" id="SM00233">
    <property type="entry name" value="PH"/>
    <property type="match status" value="1"/>
</dbReference>
<keyword evidence="10 12" id="KW-0009">Actin-binding</keyword>
<sequence>MTTDHAASREWARDGVPTNGVENGDNGCSCTDDGGLSSAKVFERIRIKALTDERENVQKKTFTKWVNSHLIRVGCRIGDLYTDLRDGKMILKLLEVLSGERLPKPTRGKMRIHCLENVDKALQFLKEQHVHLENLGSHDIVDGNQRLTLGLIWTIILRFQIQDIIVEEIESKETRQAKDALLLWCQMKTAGYPNVNVRNFTTSWKDGLAFNALIHRHREDLIQYEKLNKSQAIYNLNNAFNVAEQKLGLAKLIDAEDVAVEYPDEKSIITYVVTYYHFFSKMRADTVHGRRIGKIVDVAREADKEAFNYERLTTDLLQWIRKTIESLNDRHFANSLPGVQQQLGQFNTYRTVEKPPKFVEKGNLEMMLFAIQSKLRAHDLRAYVPPQGKLIADINKGWESLERAEHERELALREELIRQEKLEQLASRFDRKAGMRETWLSENQRLVAQDNFGTDLGSVDAASKKHEAIETDIFAYEERVQAVISVAEELEQENYHDIQRINTRKDNVLRLWNYLLELLRARRQRLDVSLEVHKTFLEMLLVAAAMEDLKIRLVSDDYGRHLLDVEELIQKHSLLDNDIAVIGDRVKAVNNTARRFIDDEGLGFHPVDPHLVIDRMQNLEDMYAELVELSQERKDRLDDSRQLWQFFADIAEEEAWIREKEQMLSSADIGRDLTSINLLLTKQKLVEDDLNARKAHLLDVIKSGEDLVSDGHFGAEQIQARISDVNDRWEHLMELSAYRKKRLLEAVDYHQFFTDADDTDTWMLDTLRLVSSDDIGRDEGHVQSLLKKHQDVLESLQRYEPTIRGLQEQASNLGDQDKNSPEVRERLNNIAHRYDELLRLAEVRKQRLLDALDFFKLLTDVDATEQLINEKERMLATMGPTQDMEEVEVMKHRFGSLENEMGLINDRVKGINDVSERLLSVQHPDAREIHSRRNRLNSSWNALVDNVNSKRDELEKSRGYQTFRIECQETTRWIEEKIRIIEDSEDIQGDLGGLMKLQRRLSFIERDMGPIRAKMDSMLEEAHKIERERPEEAAAIRERVAIMKSQWERLNQLMGEQDEKLGEAGELQHFLRDLDVFQGWLTRTQVAIASQELPEDLAETEKALNAHKQLKEEIDNYFPDYTKLMETGQLVTKDQQDPQYILLRERLKGLKEGWEELQKMWENRQQLLAQSLNYQVFLRDAKQCEVLLGQQENFLARDETPRNLEDAENMLKRHDDFLTSLEVNQDRVQQIKTQSERLTADGNYASDRIFRKAENIMERYAANRERANSIGQKLRDARQLQQYLRDVEEHLEFINNKRIQVEDENYRSAKTAHQKWTRHQAFEAEVAANRAKMDELRAEGEALMREKPQFTPEIRRSLEEINTRWQELEDVTRGKGERLFDANRQAIYEQTCDDVDNWVTELETQILTTETGQDLTTVNILMQKQQVLENQLQMRAAQVSELERHEEKLEEIVPEKMEELKDRRHVVEEKFRKLQRPIEERRRELEKKKEAFQFLRDIDDEKFYIHQKMTQAISPNVGNDLFEVLRMKKQNNNLRHEIENHEPRIRAIVAAGNGLMRDGHPDSARFQELLQDLEARWRDLKDAIDDRDKRLDLSEKAQQYFSNAAEAEQWMSEQELYLLSDDRPKDEATAQANLKKQEATEIAVREYAEKMRLLSEQADRLLKDGNPFANQVRQREERLEKAYAGLKDLSTEGRNRVADTMQMFLLQRDIDDLERWIAEKEVVANSHELGTDFDHVTILRERFDRFCEETEAIGVDRVRQANEEANALIRAGHTDAPLIAQWKDRINEAWENLRELMETRKQLLNASYELHKYFWDCKDLLSRIHEKQNSVSDDLGRDSGTISAHQRKHASFQQDLIPLGQQVEGIQERATKLLNAYAGDRAREIQVREAEVVNAWRQLNQMVDVRRQKLSDTGDLFRFFNMVRDLMLWMDDVSRQMNTSERARDVSGVELLMNNHQSLRAEVDARDSSFAECIELGKDLLARNHYASPEVKDKLLLLTNTRGGMMNRWDERWEHLQLILEVYQFARDAAVAEAWLIAQEPYLFSQELGHSVQEVERMIKKHESFEKSAAAQDERFQALHHLTRLELKEMARRRQTDDERRRSEQRRIEELRGGIAASPGRGGSGSPGQGPARGSPGTPGSGGRVLGVTEVEGPLSPERVRQPGSATSPGTSRGVTSPGQAGTLPSGPGSDEGLLLEGPLDRKHDLGPNGSKAKDRSWLSLYAVVRGSRIFIYRNEVAYKADSAKTYHGEEPIELSGSDVAKFEHHAKKHAFQLTLADGSRYLFDARNDEETNIWMENIRSVSGEASPEARSSTLPEMSKSEAKRGSLPWRKKKPKRSRLASSRLASSPVPAPDATASGWIGDPSGVFDVPCAVEHDMGVSVMATQLSLSEGCNRVGKFIKPSVNKKNQITGAHKNDGHLPIHIHFKYRLTESLEGVWSTILHGTTLYVHIPTNTNGEGSKDSFIRLLEYAEEKLKATNVVVFFQEDRSDAPSWMRAFLFLGFSLLPPKHHLRPDNQGFIYMMYVVD</sequence>
<dbReference type="PROSITE" id="PS00019">
    <property type="entry name" value="ACTININ_1"/>
    <property type="match status" value="1"/>
</dbReference>
<organism evidence="17 18">
    <name type="scientific">Hypsibius exemplaris</name>
    <name type="common">Freshwater tardigrade</name>
    <dbReference type="NCBI Taxonomy" id="2072580"/>
    <lineage>
        <taxon>Eukaryota</taxon>
        <taxon>Metazoa</taxon>
        <taxon>Ecdysozoa</taxon>
        <taxon>Tardigrada</taxon>
        <taxon>Eutardigrada</taxon>
        <taxon>Parachela</taxon>
        <taxon>Hypsibioidea</taxon>
        <taxon>Hypsibiidae</taxon>
        <taxon>Hypsibius</taxon>
    </lineage>
</organism>
<dbReference type="InterPro" id="IPR018159">
    <property type="entry name" value="Spectrin/alpha-actinin"/>
</dbReference>
<evidence type="ECO:0000256" key="4">
    <source>
        <dbReference type="ARBA" id="ARBA00011836"/>
    </source>
</evidence>
<evidence type="ECO:0000313" key="18">
    <source>
        <dbReference type="Proteomes" id="UP000192578"/>
    </source>
</evidence>
<dbReference type="CDD" id="cd00176">
    <property type="entry name" value="SPEC"/>
    <property type="match status" value="8"/>
</dbReference>
<dbReference type="GO" id="GO:0051693">
    <property type="term" value="P:actin filament capping"/>
    <property type="evidence" value="ECO:0007669"/>
    <property type="project" value="UniProtKB-UniRule"/>
</dbReference>
<dbReference type="InterPro" id="IPR038581">
    <property type="entry name" value="ODC_AZ_sf"/>
</dbReference>
<dbReference type="Pfam" id="PF00435">
    <property type="entry name" value="Spectrin"/>
    <property type="match status" value="17"/>
</dbReference>
<comment type="similarity">
    <text evidence="3">Belongs to the ODC antizyme family.</text>
</comment>
<reference evidence="18" key="1">
    <citation type="submission" date="2017-01" db="EMBL/GenBank/DDBJ databases">
        <title>Comparative genomics of anhydrobiosis in the tardigrade Hypsibius dujardini.</title>
        <authorList>
            <person name="Yoshida Y."/>
            <person name="Koutsovoulos G."/>
            <person name="Laetsch D."/>
            <person name="Stevens L."/>
            <person name="Kumar S."/>
            <person name="Horikawa D."/>
            <person name="Ishino K."/>
            <person name="Komine S."/>
            <person name="Tomita M."/>
            <person name="Blaxter M."/>
            <person name="Arakawa K."/>
        </authorList>
    </citation>
    <scope>NUCLEOTIDE SEQUENCE [LARGE SCALE GENOMIC DNA]</scope>
    <source>
        <strain evidence="18">Z151</strain>
    </source>
</reference>
<dbReference type="CDD" id="cd21246">
    <property type="entry name" value="CH_SPTB-like_rpt1"/>
    <property type="match status" value="1"/>
</dbReference>
<evidence type="ECO:0000256" key="5">
    <source>
        <dbReference type="ARBA" id="ARBA00022467"/>
    </source>
</evidence>
<dbReference type="GO" id="GO:0007026">
    <property type="term" value="P:negative regulation of microtubule depolymerization"/>
    <property type="evidence" value="ECO:0007669"/>
    <property type="project" value="UniProtKB-ARBA"/>
</dbReference>
<evidence type="ECO:0000256" key="10">
    <source>
        <dbReference type="ARBA" id="ARBA00023203"/>
    </source>
</evidence>
<dbReference type="InterPro" id="IPR001849">
    <property type="entry name" value="PH_domain"/>
</dbReference>
<feature type="compositionally biased region" description="Basic and acidic residues" evidence="14">
    <location>
        <begin position="2199"/>
        <end position="2213"/>
    </location>
</feature>
<dbReference type="GO" id="GO:0005200">
    <property type="term" value="F:structural constituent of cytoskeleton"/>
    <property type="evidence" value="ECO:0007669"/>
    <property type="project" value="UniProtKB-UniRule"/>
</dbReference>